<proteinExistence type="predicted"/>
<name>A0AAV9QR91_9TELE</name>
<feature type="region of interest" description="Disordered" evidence="1">
    <location>
        <begin position="174"/>
        <end position="221"/>
    </location>
</feature>
<dbReference type="AlphaFoldDB" id="A0AAV9QR91"/>
<evidence type="ECO:0000256" key="1">
    <source>
        <dbReference type="SAM" id="MobiDB-lite"/>
    </source>
</evidence>
<sequence>MSSVQHLREFISQRLTAAAEEIFGVFERTIVQYEEEMDRQRRLLDVTWKPEVHLDRTGEELQVGTNCDGAQGAGTRTDSRFRVLLCPELLHHFLRKEEEDIPADQQLWNQERKSDLDQEEPDPPRIKEEHEDLCFIQDEEQQDADTSMVTSACQHISKHEAEPNENQLHLGNFSESERQDPVGNCNEDSESTRNSELKPKKRLSRNRRQAGFWGSQEEDQPALTQEMGCFMASGHEDRDPKNNPLIPLSFPAAEIQGQEESWKKGFGTKELKPKERRTRRRTSSNRVVESSFWLTSDHSAGMNWYTSSKLVGFLYPDVTMVHQILLRHGDIWEEEAGIEPTTF</sequence>
<keyword evidence="3" id="KW-1185">Reference proteome</keyword>
<organism evidence="2 3">
    <name type="scientific">Crenichthys baileyi</name>
    <name type="common">White River springfish</name>
    <dbReference type="NCBI Taxonomy" id="28760"/>
    <lineage>
        <taxon>Eukaryota</taxon>
        <taxon>Metazoa</taxon>
        <taxon>Chordata</taxon>
        <taxon>Craniata</taxon>
        <taxon>Vertebrata</taxon>
        <taxon>Euteleostomi</taxon>
        <taxon>Actinopterygii</taxon>
        <taxon>Neopterygii</taxon>
        <taxon>Teleostei</taxon>
        <taxon>Neoteleostei</taxon>
        <taxon>Acanthomorphata</taxon>
        <taxon>Ovalentaria</taxon>
        <taxon>Atherinomorphae</taxon>
        <taxon>Cyprinodontiformes</taxon>
        <taxon>Goodeidae</taxon>
        <taxon>Crenichthys</taxon>
    </lineage>
</organism>
<evidence type="ECO:0000313" key="2">
    <source>
        <dbReference type="EMBL" id="KAK5599151.1"/>
    </source>
</evidence>
<dbReference type="Proteomes" id="UP001311232">
    <property type="component" value="Unassembled WGS sequence"/>
</dbReference>
<comment type="caution">
    <text evidence="2">The sequence shown here is derived from an EMBL/GenBank/DDBJ whole genome shotgun (WGS) entry which is preliminary data.</text>
</comment>
<evidence type="ECO:0000313" key="3">
    <source>
        <dbReference type="Proteomes" id="UP001311232"/>
    </source>
</evidence>
<feature type="compositionally biased region" description="Basic residues" evidence="1">
    <location>
        <begin position="199"/>
        <end position="208"/>
    </location>
</feature>
<protein>
    <submittedName>
        <fullName evidence="2">Uncharacterized protein</fullName>
    </submittedName>
</protein>
<accession>A0AAV9QR91</accession>
<dbReference type="EMBL" id="JAHHUM010002961">
    <property type="protein sequence ID" value="KAK5599151.1"/>
    <property type="molecule type" value="Genomic_DNA"/>
</dbReference>
<reference evidence="2 3" key="1">
    <citation type="submission" date="2021-06" db="EMBL/GenBank/DDBJ databases">
        <authorList>
            <person name="Palmer J.M."/>
        </authorList>
    </citation>
    <scope>NUCLEOTIDE SEQUENCE [LARGE SCALE GENOMIC DNA]</scope>
    <source>
        <strain evidence="2 3">MEX-2019</strain>
        <tissue evidence="2">Muscle</tissue>
    </source>
</reference>
<gene>
    <name evidence="2" type="ORF">CRENBAI_025283</name>
</gene>